<organism evidence="1 2">
    <name type="scientific">Phytophthora fragariae</name>
    <dbReference type="NCBI Taxonomy" id="53985"/>
    <lineage>
        <taxon>Eukaryota</taxon>
        <taxon>Sar</taxon>
        <taxon>Stramenopiles</taxon>
        <taxon>Oomycota</taxon>
        <taxon>Peronosporomycetes</taxon>
        <taxon>Peronosporales</taxon>
        <taxon>Peronosporaceae</taxon>
        <taxon>Phytophthora</taxon>
    </lineage>
</organism>
<protein>
    <recommendedName>
        <fullName evidence="3">Endonuclease/exonuclease/phosphatase domain-containing protein</fullName>
    </recommendedName>
</protein>
<sequence length="187" mass="21509">MDMREYYDNAHTYHYSVSGGVEASARLDRWYVSAPLVSWVAAVEVSHHVTPADHSEVRLYLRNPSYPIRVRKPARVYPPPPLALDAVKEAMQVRLERFLVEMPDGKLDADEWACAMDRMKVSMRKETLRIIKQRRKAARASYKQRIRRLLKQERRLRQAAAGQPPTVESITDSLDVLTLVPGKGGRR</sequence>
<evidence type="ECO:0008006" key="3">
    <source>
        <dbReference type="Google" id="ProtNLM"/>
    </source>
</evidence>
<dbReference type="Proteomes" id="UP000460718">
    <property type="component" value="Unassembled WGS sequence"/>
</dbReference>
<dbReference type="EMBL" id="QXFW01002730">
    <property type="protein sequence ID" value="KAE8975890.1"/>
    <property type="molecule type" value="Genomic_DNA"/>
</dbReference>
<evidence type="ECO:0000313" key="2">
    <source>
        <dbReference type="Proteomes" id="UP000460718"/>
    </source>
</evidence>
<gene>
    <name evidence="1" type="ORF">PF011_g24283</name>
</gene>
<name>A0A6A3I106_9STRA</name>
<proteinExistence type="predicted"/>
<evidence type="ECO:0000313" key="1">
    <source>
        <dbReference type="EMBL" id="KAE8975890.1"/>
    </source>
</evidence>
<accession>A0A6A3I106</accession>
<dbReference type="AlphaFoldDB" id="A0A6A3I106"/>
<reference evidence="1 2" key="1">
    <citation type="submission" date="2018-09" db="EMBL/GenBank/DDBJ databases">
        <title>Genomic investigation of the strawberry pathogen Phytophthora fragariae indicates pathogenicity is determined by transcriptional variation in three key races.</title>
        <authorList>
            <person name="Adams T.M."/>
            <person name="Armitage A.D."/>
            <person name="Sobczyk M.K."/>
            <person name="Bates H.J."/>
            <person name="Dunwell J.M."/>
            <person name="Nellist C.F."/>
            <person name="Harrison R.J."/>
        </authorList>
    </citation>
    <scope>NUCLEOTIDE SEQUENCE [LARGE SCALE GENOMIC DNA]</scope>
    <source>
        <strain evidence="1 2">SCRP245</strain>
    </source>
</reference>
<comment type="caution">
    <text evidence="1">The sequence shown here is derived from an EMBL/GenBank/DDBJ whole genome shotgun (WGS) entry which is preliminary data.</text>
</comment>